<dbReference type="AlphaFoldDB" id="Q2R0X4"/>
<reference evidence="2" key="1">
    <citation type="journal article" date="2005" name="BMC Biol.">
        <title>The sequence of rice chromosomes 11 and 12, rich in disease resistance genes and recent gene duplications.</title>
        <authorList>
            <consortium name="The rice chromosomes 11 and 12 sequencing consortia"/>
        </authorList>
    </citation>
    <scope>NUCLEOTIDE SEQUENCE [LARGE SCALE GENOMIC DNA]</scope>
</reference>
<organism evidence="2">
    <name type="scientific">Oryza sativa subsp. japonica</name>
    <name type="common">Rice</name>
    <dbReference type="NCBI Taxonomy" id="39947"/>
    <lineage>
        <taxon>Eukaryota</taxon>
        <taxon>Viridiplantae</taxon>
        <taxon>Streptophyta</taxon>
        <taxon>Embryophyta</taxon>
        <taxon>Tracheophyta</taxon>
        <taxon>Spermatophyta</taxon>
        <taxon>Magnoliopsida</taxon>
        <taxon>Liliopsida</taxon>
        <taxon>Poales</taxon>
        <taxon>Poaceae</taxon>
        <taxon>BOP clade</taxon>
        <taxon>Oryzoideae</taxon>
        <taxon>Oryzeae</taxon>
        <taxon>Oryzinae</taxon>
        <taxon>Oryza</taxon>
        <taxon>Oryza sativa</taxon>
    </lineage>
</organism>
<sequence length="91" mass="9841">MTMTPVRTNPDDGDDDWAATTSGLPDPAGGGGRERRDDDPNDDPDDWAATGWRRGPRLSRIRRRRASSRLDPAVVGLVPLGSGESGGGRRW</sequence>
<feature type="compositionally biased region" description="Basic residues" evidence="1">
    <location>
        <begin position="54"/>
        <end position="67"/>
    </location>
</feature>
<dbReference type="EMBL" id="DP000010">
    <property type="protein sequence ID" value="ABA94936.1"/>
    <property type="molecule type" value="Genomic_DNA"/>
</dbReference>
<proteinExistence type="predicted"/>
<feature type="region of interest" description="Disordered" evidence="1">
    <location>
        <begin position="1"/>
        <end position="91"/>
    </location>
</feature>
<gene>
    <name evidence="2" type="ordered locus">LOC_Os11g41090</name>
</gene>
<reference evidence="2" key="3">
    <citation type="submission" date="2006-01" db="EMBL/GenBank/DDBJ databases">
        <authorList>
            <person name="Buell R."/>
        </authorList>
    </citation>
    <scope>NUCLEOTIDE SEQUENCE</scope>
</reference>
<evidence type="ECO:0000256" key="1">
    <source>
        <dbReference type="SAM" id="MobiDB-lite"/>
    </source>
</evidence>
<accession>Q2R0X4</accession>
<reference evidence="2" key="2">
    <citation type="submission" date="2005-04" db="EMBL/GenBank/DDBJ databases">
        <authorList>
            <person name="Buell C.R."/>
            <person name="Wing R.A."/>
            <person name="McCombie W.A."/>
            <person name="Ouyang S."/>
        </authorList>
    </citation>
    <scope>NUCLEOTIDE SEQUENCE</scope>
</reference>
<protein>
    <submittedName>
        <fullName evidence="2">Uncharacterized protein</fullName>
    </submittedName>
</protein>
<name>Q2R0X4_ORYSJ</name>
<evidence type="ECO:0000313" key="2">
    <source>
        <dbReference type="EMBL" id="ABA94936.1"/>
    </source>
</evidence>